<name>A0A512ANC1_9SPHN</name>
<protein>
    <recommendedName>
        <fullName evidence="3">Peptidase S8/S53 domain-containing protein</fullName>
    </recommendedName>
</protein>
<dbReference type="RefSeq" id="WP_147160535.1">
    <property type="nucleotide sequence ID" value="NZ_BJYR01000020.1"/>
</dbReference>
<proteinExistence type="predicted"/>
<dbReference type="EMBL" id="BJYR01000020">
    <property type="protein sequence ID" value="GEO01209.1"/>
    <property type="molecule type" value="Genomic_DNA"/>
</dbReference>
<dbReference type="AlphaFoldDB" id="A0A512ANC1"/>
<gene>
    <name evidence="1" type="ORF">NSE01_30410</name>
</gene>
<comment type="caution">
    <text evidence="1">The sequence shown here is derived from an EMBL/GenBank/DDBJ whole genome shotgun (WGS) entry which is preliminary data.</text>
</comment>
<reference evidence="1 2" key="1">
    <citation type="submission" date="2019-07" db="EMBL/GenBank/DDBJ databases">
        <title>Whole genome shotgun sequence of Novosphingobium sediminis NBRC 106119.</title>
        <authorList>
            <person name="Hosoyama A."/>
            <person name="Uohara A."/>
            <person name="Ohji S."/>
            <person name="Ichikawa N."/>
        </authorList>
    </citation>
    <scope>NUCLEOTIDE SEQUENCE [LARGE SCALE GENOMIC DNA]</scope>
    <source>
        <strain evidence="1 2">NBRC 106119</strain>
    </source>
</reference>
<sequence>MTEVRGTSFAAPLVSRRIADRLHAPDPAAAQRAIRALSAGAYGHGLIGFQQRIGAARGHFAAHLALRRDGKQPLGRQPS</sequence>
<evidence type="ECO:0000313" key="1">
    <source>
        <dbReference type="EMBL" id="GEO01209.1"/>
    </source>
</evidence>
<accession>A0A512ANC1</accession>
<dbReference type="Proteomes" id="UP000321464">
    <property type="component" value="Unassembled WGS sequence"/>
</dbReference>
<organism evidence="1 2">
    <name type="scientific">Novosphingobium sediminis</name>
    <dbReference type="NCBI Taxonomy" id="707214"/>
    <lineage>
        <taxon>Bacteria</taxon>
        <taxon>Pseudomonadati</taxon>
        <taxon>Pseudomonadota</taxon>
        <taxon>Alphaproteobacteria</taxon>
        <taxon>Sphingomonadales</taxon>
        <taxon>Sphingomonadaceae</taxon>
        <taxon>Novosphingobium</taxon>
    </lineage>
</organism>
<evidence type="ECO:0000313" key="2">
    <source>
        <dbReference type="Proteomes" id="UP000321464"/>
    </source>
</evidence>
<keyword evidence="2" id="KW-1185">Reference proteome</keyword>
<evidence type="ECO:0008006" key="3">
    <source>
        <dbReference type="Google" id="ProtNLM"/>
    </source>
</evidence>